<dbReference type="Proteomes" id="UP000050794">
    <property type="component" value="Unassembled WGS sequence"/>
</dbReference>
<organism evidence="2 3">
    <name type="scientific">Toxocara canis</name>
    <name type="common">Canine roundworm</name>
    <dbReference type="NCBI Taxonomy" id="6265"/>
    <lineage>
        <taxon>Eukaryota</taxon>
        <taxon>Metazoa</taxon>
        <taxon>Ecdysozoa</taxon>
        <taxon>Nematoda</taxon>
        <taxon>Chromadorea</taxon>
        <taxon>Rhabditida</taxon>
        <taxon>Spirurina</taxon>
        <taxon>Ascaridomorpha</taxon>
        <taxon>Ascaridoidea</taxon>
        <taxon>Toxocaridae</taxon>
        <taxon>Toxocara</taxon>
    </lineage>
</organism>
<keyword evidence="2" id="KW-1185">Reference proteome</keyword>
<protein>
    <submittedName>
        <fullName evidence="3">Secreted protein</fullName>
    </submittedName>
</protein>
<evidence type="ECO:0000313" key="2">
    <source>
        <dbReference type="Proteomes" id="UP000050794"/>
    </source>
</evidence>
<evidence type="ECO:0000313" key="1">
    <source>
        <dbReference type="EMBL" id="VDM49952.1"/>
    </source>
</evidence>
<dbReference type="WBParaSite" id="TCNE_0001863501-mRNA-1">
    <property type="protein sequence ID" value="TCNE_0001863501-mRNA-1"/>
    <property type="gene ID" value="TCNE_0001863501"/>
</dbReference>
<evidence type="ECO:0000313" key="3">
    <source>
        <dbReference type="WBParaSite" id="TCNE_0001863501-mRNA-1"/>
    </source>
</evidence>
<dbReference type="EMBL" id="UYWY01025758">
    <property type="protein sequence ID" value="VDM49952.1"/>
    <property type="molecule type" value="Genomic_DNA"/>
</dbReference>
<reference evidence="3" key="1">
    <citation type="submission" date="2016-06" db="UniProtKB">
        <authorList>
            <consortium name="WormBaseParasite"/>
        </authorList>
    </citation>
    <scope>IDENTIFICATION</scope>
</reference>
<dbReference type="AlphaFoldDB" id="A0A183VD11"/>
<name>A0A183VD11_TOXCA</name>
<accession>A0A183VD11</accession>
<proteinExistence type="predicted"/>
<sequence length="67" mass="7620">MCSKIVAAIPPQQQQLLLRYAARVLAAILHSLRRREACVRTLRTATPEPDDLPPHRTKCSFRVRPVC</sequence>
<reference evidence="1 2" key="2">
    <citation type="submission" date="2018-11" db="EMBL/GenBank/DDBJ databases">
        <authorList>
            <consortium name="Pathogen Informatics"/>
        </authorList>
    </citation>
    <scope>NUCLEOTIDE SEQUENCE [LARGE SCALE GENOMIC DNA]</scope>
</reference>
<gene>
    <name evidence="1" type="ORF">TCNE_LOCUS18631</name>
</gene>